<comment type="similarity">
    <text evidence="5">Belongs to the FKBP-type PPIase family. FKBP1 subfamily.</text>
</comment>
<evidence type="ECO:0000256" key="4">
    <source>
        <dbReference type="ARBA" id="ARBA00023235"/>
    </source>
</evidence>
<dbReference type="EC" id="5.2.1.8" evidence="2 6"/>
<evidence type="ECO:0000256" key="2">
    <source>
        <dbReference type="ARBA" id="ARBA00013194"/>
    </source>
</evidence>
<dbReference type="GO" id="GO:0005737">
    <property type="term" value="C:cytoplasm"/>
    <property type="evidence" value="ECO:0007669"/>
    <property type="project" value="TreeGrafter"/>
</dbReference>
<sequence length="195" mass="21429">MTRLATSVRSSFFSEIIVSHGNRVSLSASEGLISHCRRARSLSGHPLFHCSRIRAQRPSSIRPFEGYFIGVLVPRMGVTKETLQAGDGATKPATGNIVEISYVGYKLERSPYGQPQQVEFCNSNQQFGRTFRTEIGTGKVIKGWDEGIKGMSKGEIARLTITPDFAYGAMGYAPMIPPHTTLIYEITLINIETVG</sequence>
<dbReference type="AlphaFoldDB" id="A0A8S0WV13"/>
<dbReference type="InterPro" id="IPR046357">
    <property type="entry name" value="PPIase_dom_sf"/>
</dbReference>
<dbReference type="PANTHER" id="PTHR10516:SF443">
    <property type="entry name" value="FK506-BINDING PROTEIN 59-RELATED"/>
    <property type="match status" value="1"/>
</dbReference>
<comment type="catalytic activity">
    <reaction evidence="1 6">
        <text>[protein]-peptidylproline (omega=180) = [protein]-peptidylproline (omega=0)</text>
        <dbReference type="Rhea" id="RHEA:16237"/>
        <dbReference type="Rhea" id="RHEA-COMP:10747"/>
        <dbReference type="Rhea" id="RHEA-COMP:10748"/>
        <dbReference type="ChEBI" id="CHEBI:83833"/>
        <dbReference type="ChEBI" id="CHEBI:83834"/>
        <dbReference type="EC" id="5.2.1.8"/>
    </reaction>
</comment>
<dbReference type="OrthoDB" id="1902587at2759"/>
<evidence type="ECO:0000313" key="9">
    <source>
        <dbReference type="Proteomes" id="UP000467700"/>
    </source>
</evidence>
<gene>
    <name evidence="8" type="ORF">AAE3_LOCUS8591</name>
</gene>
<evidence type="ECO:0000256" key="5">
    <source>
        <dbReference type="ARBA" id="ARBA00038106"/>
    </source>
</evidence>
<accession>A0A8S0WV13</accession>
<proteinExistence type="inferred from homology"/>
<organism evidence="8 9">
    <name type="scientific">Cyclocybe aegerita</name>
    <name type="common">Black poplar mushroom</name>
    <name type="synonym">Agrocybe aegerita</name>
    <dbReference type="NCBI Taxonomy" id="1973307"/>
    <lineage>
        <taxon>Eukaryota</taxon>
        <taxon>Fungi</taxon>
        <taxon>Dikarya</taxon>
        <taxon>Basidiomycota</taxon>
        <taxon>Agaricomycotina</taxon>
        <taxon>Agaricomycetes</taxon>
        <taxon>Agaricomycetidae</taxon>
        <taxon>Agaricales</taxon>
        <taxon>Agaricineae</taxon>
        <taxon>Bolbitiaceae</taxon>
        <taxon>Cyclocybe</taxon>
    </lineage>
</organism>
<dbReference type="PANTHER" id="PTHR10516">
    <property type="entry name" value="PEPTIDYL-PROLYL CIS-TRANS ISOMERASE"/>
    <property type="match status" value="1"/>
</dbReference>
<evidence type="ECO:0000256" key="3">
    <source>
        <dbReference type="ARBA" id="ARBA00023110"/>
    </source>
</evidence>
<dbReference type="GO" id="GO:0003755">
    <property type="term" value="F:peptidyl-prolyl cis-trans isomerase activity"/>
    <property type="evidence" value="ECO:0007669"/>
    <property type="project" value="UniProtKB-KW"/>
</dbReference>
<evidence type="ECO:0000259" key="7">
    <source>
        <dbReference type="PROSITE" id="PS50059"/>
    </source>
</evidence>
<dbReference type="InterPro" id="IPR001179">
    <property type="entry name" value="PPIase_FKBP_dom"/>
</dbReference>
<dbReference type="SUPFAM" id="SSF54534">
    <property type="entry name" value="FKBP-like"/>
    <property type="match status" value="1"/>
</dbReference>
<dbReference type="Pfam" id="PF00254">
    <property type="entry name" value="FKBP_C"/>
    <property type="match status" value="1"/>
</dbReference>
<evidence type="ECO:0000256" key="1">
    <source>
        <dbReference type="ARBA" id="ARBA00000971"/>
    </source>
</evidence>
<comment type="caution">
    <text evidence="8">The sequence shown here is derived from an EMBL/GenBank/DDBJ whole genome shotgun (WGS) entry which is preliminary data.</text>
</comment>
<dbReference type="Gene3D" id="3.10.50.40">
    <property type="match status" value="1"/>
</dbReference>
<dbReference type="PROSITE" id="PS50059">
    <property type="entry name" value="FKBP_PPIASE"/>
    <property type="match status" value="1"/>
</dbReference>
<keyword evidence="4 6" id="KW-0413">Isomerase</keyword>
<evidence type="ECO:0000313" key="8">
    <source>
        <dbReference type="EMBL" id="CAA7266316.1"/>
    </source>
</evidence>
<dbReference type="EMBL" id="CACVBS010000054">
    <property type="protein sequence ID" value="CAA7266316.1"/>
    <property type="molecule type" value="Genomic_DNA"/>
</dbReference>
<keyword evidence="9" id="KW-1185">Reference proteome</keyword>
<evidence type="ECO:0000256" key="6">
    <source>
        <dbReference type="PROSITE-ProRule" id="PRU00277"/>
    </source>
</evidence>
<keyword evidence="3 6" id="KW-0697">Rotamase</keyword>
<feature type="domain" description="PPIase FKBP-type" evidence="7">
    <location>
        <begin position="95"/>
        <end position="192"/>
    </location>
</feature>
<dbReference type="InterPro" id="IPR050689">
    <property type="entry name" value="FKBP-type_PPIase"/>
</dbReference>
<reference evidence="8 9" key="1">
    <citation type="submission" date="2020-01" db="EMBL/GenBank/DDBJ databases">
        <authorList>
            <person name="Gupta K D."/>
        </authorList>
    </citation>
    <scope>NUCLEOTIDE SEQUENCE [LARGE SCALE GENOMIC DNA]</scope>
</reference>
<name>A0A8S0WV13_CYCAE</name>
<dbReference type="Proteomes" id="UP000467700">
    <property type="component" value="Unassembled WGS sequence"/>
</dbReference>
<protein>
    <recommendedName>
        <fullName evidence="2 6">peptidylprolyl isomerase</fullName>
        <ecNumber evidence="2 6">5.2.1.8</ecNumber>
    </recommendedName>
</protein>